<dbReference type="SUPFAM" id="SSF48452">
    <property type="entry name" value="TPR-like"/>
    <property type="match status" value="1"/>
</dbReference>
<organism evidence="2 3">
    <name type="scientific">Bizionia sediminis</name>
    <dbReference type="NCBI Taxonomy" id="1737064"/>
    <lineage>
        <taxon>Bacteria</taxon>
        <taxon>Pseudomonadati</taxon>
        <taxon>Bacteroidota</taxon>
        <taxon>Flavobacteriia</taxon>
        <taxon>Flavobacteriales</taxon>
        <taxon>Flavobacteriaceae</taxon>
        <taxon>Bizionia</taxon>
    </lineage>
</organism>
<dbReference type="Gene3D" id="1.25.40.10">
    <property type="entry name" value="Tetratricopeptide repeat domain"/>
    <property type="match status" value="1"/>
</dbReference>
<sequence length="240" mass="27447">MTNQDLLYLYFSKSLSAEQEIVFKKLLETDAAFKAEFEYESSLKKAIKSHESDKLKAKLQDFERTINSQKSTSFNYTYLAVAASIVLMVGWFGYNAFFGTNYSNLYKANFSEYPNTVYTITRGNDVNTTEREAFVAYETQNFEIAIDKFNAISETTAQNYIPFYKAQAYLGLENTNEAKALLTQIVKGNNSSFVPESLWYLALIAIKEKDGKQAKIYLEELIANYSYNQAKAKLLLDKLN</sequence>
<dbReference type="EMBL" id="JBHULS010000003">
    <property type="protein sequence ID" value="MFD2551759.1"/>
    <property type="molecule type" value="Genomic_DNA"/>
</dbReference>
<feature type="transmembrane region" description="Helical" evidence="1">
    <location>
        <begin position="74"/>
        <end position="94"/>
    </location>
</feature>
<dbReference type="Proteomes" id="UP001597472">
    <property type="component" value="Unassembled WGS sequence"/>
</dbReference>
<evidence type="ECO:0000256" key="1">
    <source>
        <dbReference type="SAM" id="Phobius"/>
    </source>
</evidence>
<proteinExistence type="predicted"/>
<dbReference type="InterPro" id="IPR011990">
    <property type="entry name" value="TPR-like_helical_dom_sf"/>
</dbReference>
<keyword evidence="1" id="KW-0812">Transmembrane</keyword>
<evidence type="ECO:0000313" key="3">
    <source>
        <dbReference type="Proteomes" id="UP001597472"/>
    </source>
</evidence>
<name>A0ABW5KSG0_9FLAO</name>
<comment type="caution">
    <text evidence="2">The sequence shown here is derived from an EMBL/GenBank/DDBJ whole genome shotgun (WGS) entry which is preliminary data.</text>
</comment>
<reference evidence="3" key="1">
    <citation type="journal article" date="2019" name="Int. J. Syst. Evol. Microbiol.">
        <title>The Global Catalogue of Microorganisms (GCM) 10K type strain sequencing project: providing services to taxonomists for standard genome sequencing and annotation.</title>
        <authorList>
            <consortium name="The Broad Institute Genomics Platform"/>
            <consortium name="The Broad Institute Genome Sequencing Center for Infectious Disease"/>
            <person name="Wu L."/>
            <person name="Ma J."/>
        </authorList>
    </citation>
    <scope>NUCLEOTIDE SEQUENCE [LARGE SCALE GENOMIC DNA]</scope>
    <source>
        <strain evidence="3">KCTC 42587</strain>
    </source>
</reference>
<accession>A0ABW5KSG0</accession>
<evidence type="ECO:0000313" key="2">
    <source>
        <dbReference type="EMBL" id="MFD2551759.1"/>
    </source>
</evidence>
<dbReference type="RefSeq" id="WP_376893224.1">
    <property type="nucleotide sequence ID" value="NZ_JBHULS010000003.1"/>
</dbReference>
<keyword evidence="1" id="KW-0472">Membrane</keyword>
<gene>
    <name evidence="2" type="ORF">ACFSQP_08025</name>
</gene>
<keyword evidence="1" id="KW-1133">Transmembrane helix</keyword>
<keyword evidence="3" id="KW-1185">Reference proteome</keyword>
<protein>
    <submittedName>
        <fullName evidence="2">Tol-pal system YbgF family protein</fullName>
    </submittedName>
</protein>